<feature type="region of interest" description="Disordered" evidence="1">
    <location>
        <begin position="194"/>
        <end position="229"/>
    </location>
</feature>
<proteinExistence type="predicted"/>
<evidence type="ECO:0000256" key="1">
    <source>
        <dbReference type="SAM" id="MobiDB-lite"/>
    </source>
</evidence>
<keyword evidence="3" id="KW-1185">Reference proteome</keyword>
<gene>
    <name evidence="2" type="ORF">PECAL_5P13630</name>
</gene>
<evidence type="ECO:0000313" key="3">
    <source>
        <dbReference type="Proteomes" id="UP000789595"/>
    </source>
</evidence>
<feature type="compositionally biased region" description="Pro residues" evidence="1">
    <location>
        <begin position="214"/>
        <end position="227"/>
    </location>
</feature>
<feature type="region of interest" description="Disordered" evidence="1">
    <location>
        <begin position="46"/>
        <end position="77"/>
    </location>
</feature>
<dbReference type="Proteomes" id="UP000789595">
    <property type="component" value="Unassembled WGS sequence"/>
</dbReference>
<protein>
    <submittedName>
        <fullName evidence="2">Uncharacterized protein</fullName>
    </submittedName>
</protein>
<evidence type="ECO:0000313" key="2">
    <source>
        <dbReference type="EMBL" id="CAH0376771.1"/>
    </source>
</evidence>
<accession>A0A8J2WQR8</accession>
<name>A0A8J2WQR8_9STRA</name>
<dbReference type="EMBL" id="CAKKNE010000005">
    <property type="protein sequence ID" value="CAH0376771.1"/>
    <property type="molecule type" value="Genomic_DNA"/>
</dbReference>
<comment type="caution">
    <text evidence="2">The sequence shown here is derived from an EMBL/GenBank/DDBJ whole genome shotgun (WGS) entry which is preliminary data.</text>
</comment>
<dbReference type="AlphaFoldDB" id="A0A8J2WQR8"/>
<organism evidence="2 3">
    <name type="scientific">Pelagomonas calceolata</name>
    <dbReference type="NCBI Taxonomy" id="35677"/>
    <lineage>
        <taxon>Eukaryota</taxon>
        <taxon>Sar</taxon>
        <taxon>Stramenopiles</taxon>
        <taxon>Ochrophyta</taxon>
        <taxon>Pelagophyceae</taxon>
        <taxon>Pelagomonadales</taxon>
        <taxon>Pelagomonadaceae</taxon>
        <taxon>Pelagomonas</taxon>
    </lineage>
</organism>
<sequence>MDKELSTKQILYGSRRQYVERAPNLNMGHHGQHKCWSISKRPEHIKPRRRGNAARTRYCTPSTRRRPSTAPAGGRASLETNATVVTASTRPSTAGARRPTCLFGATRASMMKKEHSHKFMTLKGSSLGHSNDLSLFERKALETQMFRKAQEAKARAKALAGLDWKNHVLEKCAGCWIWMDYKSGMANAVEEVLPPGTKPGITRGEFHKHHTDPNKPPTPRKPPPPLSYVPVGMTVYDRDGGSDAFREFEALLDRDAKSRRRPQSAPARR</sequence>
<reference evidence="2" key="1">
    <citation type="submission" date="2021-11" db="EMBL/GenBank/DDBJ databases">
        <authorList>
            <consortium name="Genoscope - CEA"/>
            <person name="William W."/>
        </authorList>
    </citation>
    <scope>NUCLEOTIDE SEQUENCE</scope>
</reference>